<evidence type="ECO:0000313" key="3">
    <source>
        <dbReference type="Proteomes" id="UP000278807"/>
    </source>
</evidence>
<dbReference type="OrthoDB" id="6259794at2759"/>
<feature type="compositionally biased region" description="Polar residues" evidence="1">
    <location>
        <begin position="569"/>
        <end position="591"/>
    </location>
</feature>
<dbReference type="Proteomes" id="UP000278807">
    <property type="component" value="Unassembled WGS sequence"/>
</dbReference>
<evidence type="ECO:0000313" key="2">
    <source>
        <dbReference type="EMBL" id="VDN99231.1"/>
    </source>
</evidence>
<dbReference type="AlphaFoldDB" id="A0A0R3T8I5"/>
<dbReference type="WBParaSite" id="HNAJ_0000337301-mRNA-1">
    <property type="protein sequence ID" value="HNAJ_0000337301-mRNA-1"/>
    <property type="gene ID" value="HNAJ_0000337301"/>
</dbReference>
<evidence type="ECO:0000256" key="1">
    <source>
        <dbReference type="SAM" id="MobiDB-lite"/>
    </source>
</evidence>
<feature type="region of interest" description="Disordered" evidence="1">
    <location>
        <begin position="566"/>
        <end position="591"/>
    </location>
</feature>
<reference evidence="2 3" key="2">
    <citation type="submission" date="2018-11" db="EMBL/GenBank/DDBJ databases">
        <authorList>
            <consortium name="Pathogen Informatics"/>
        </authorList>
    </citation>
    <scope>NUCLEOTIDE SEQUENCE [LARGE SCALE GENOMIC DNA]</scope>
</reference>
<organism evidence="4">
    <name type="scientific">Rodentolepis nana</name>
    <name type="common">Dwarf tapeworm</name>
    <name type="synonym">Hymenolepis nana</name>
    <dbReference type="NCBI Taxonomy" id="102285"/>
    <lineage>
        <taxon>Eukaryota</taxon>
        <taxon>Metazoa</taxon>
        <taxon>Spiralia</taxon>
        <taxon>Lophotrochozoa</taxon>
        <taxon>Platyhelminthes</taxon>
        <taxon>Cestoda</taxon>
        <taxon>Eucestoda</taxon>
        <taxon>Cyclophyllidea</taxon>
        <taxon>Hymenolepididae</taxon>
        <taxon>Rodentolepis</taxon>
    </lineage>
</organism>
<dbReference type="EMBL" id="UZAE01001951">
    <property type="protein sequence ID" value="VDN99231.1"/>
    <property type="molecule type" value="Genomic_DNA"/>
</dbReference>
<proteinExistence type="predicted"/>
<sequence>MSCSLSNDIFGRMKFCPISGVQFSRFHLDKEGSYFVECHLFNPYESAFLILPPLSCRVFSVLWGASSIIQLDLPQNVVDMRNLNRKNAVKASKRIISWLAEVGPVNAIESALDLIEDKELKNFISECMPSSIDRTKFDVDGASLIIKDHGLNPIVDLDGQGVKMSNNPSSSLRSPEITLSHWPSRMLLAYRRGFICPFILSGIYYDTAKIFTNNVDFTAGLSSSFIKALQARFLHYCLIYSFERSIGFSRVQTKVIEIHPINSDTLEIISLPLQSLQLSTIELNREFIYRSFSFSPNRDLADWLNIFALSLLIWLKQSSNQCSPDESPIILSVALCALAHSFNSNGRPKDILIQYQNVTDKARILYESRDQNENDLTKCQQAMESVHALTEIQNIYMELISVGKMLAALNFYKKSADSLENNDREFLPCFKVFPSNQVFYWLTKCLSVLPLKQRRPTAIRTWFPQLIVQSESKNISSFITALTDLNMLLDHLLGAEITLIKTGQAKAEVPTKKVSEMTKNCVKVRQILESFLPSETSKIPESKLYGSKSSTKKKEKEQATGWIRRKMNHGNSKYSSSSCPERLSTKNCSTLKRPSKTNYAATLKKRVGIE</sequence>
<reference evidence="4" key="1">
    <citation type="submission" date="2017-02" db="UniProtKB">
        <authorList>
            <consortium name="WormBaseParasite"/>
        </authorList>
    </citation>
    <scope>IDENTIFICATION</scope>
</reference>
<gene>
    <name evidence="2" type="ORF">HNAJ_LOCUS3372</name>
</gene>
<accession>A0A0R3T8I5</accession>
<evidence type="ECO:0000313" key="4">
    <source>
        <dbReference type="WBParaSite" id="HNAJ_0000337301-mRNA-1"/>
    </source>
</evidence>
<name>A0A0R3T8I5_RODNA</name>
<protein>
    <submittedName>
        <fullName evidence="4">BRO1 domain-containing protein</fullName>
    </submittedName>
</protein>
<keyword evidence="3" id="KW-1185">Reference proteome</keyword>